<dbReference type="Proteomes" id="UP000199031">
    <property type="component" value="Unassembled WGS sequence"/>
</dbReference>
<organism evidence="15 16">
    <name type="scientific">Parafilimonas terrae</name>
    <dbReference type="NCBI Taxonomy" id="1465490"/>
    <lineage>
        <taxon>Bacteria</taxon>
        <taxon>Pseudomonadati</taxon>
        <taxon>Bacteroidota</taxon>
        <taxon>Chitinophagia</taxon>
        <taxon>Chitinophagales</taxon>
        <taxon>Chitinophagaceae</taxon>
        <taxon>Parafilimonas</taxon>
    </lineage>
</organism>
<evidence type="ECO:0000256" key="6">
    <source>
        <dbReference type="ARBA" id="ARBA00023077"/>
    </source>
</evidence>
<comment type="subcellular location">
    <subcellularLocation>
        <location evidence="1 10">Cell outer membrane</location>
        <topology evidence="1 10">Multi-pass membrane protein</topology>
    </subcellularLocation>
</comment>
<dbReference type="InterPro" id="IPR008969">
    <property type="entry name" value="CarboxyPept-like_regulatory"/>
</dbReference>
<evidence type="ECO:0000313" key="16">
    <source>
        <dbReference type="Proteomes" id="UP000199031"/>
    </source>
</evidence>
<dbReference type="Gene3D" id="2.40.170.20">
    <property type="entry name" value="TonB-dependent receptor, beta-barrel domain"/>
    <property type="match status" value="1"/>
</dbReference>
<dbReference type="InterPro" id="IPR012910">
    <property type="entry name" value="Plug_dom"/>
</dbReference>
<keyword evidence="3 10" id="KW-1134">Transmembrane beta strand</keyword>
<evidence type="ECO:0000256" key="8">
    <source>
        <dbReference type="ARBA" id="ARBA00023170"/>
    </source>
</evidence>
<evidence type="ECO:0000256" key="3">
    <source>
        <dbReference type="ARBA" id="ARBA00022452"/>
    </source>
</evidence>
<dbReference type="Gene3D" id="2.60.40.1120">
    <property type="entry name" value="Carboxypeptidase-like, regulatory domain"/>
    <property type="match status" value="1"/>
</dbReference>
<gene>
    <name evidence="15" type="ORF">SAMN05444277_101538</name>
</gene>
<dbReference type="EMBL" id="FOXQ01000001">
    <property type="protein sequence ID" value="SFP64680.1"/>
    <property type="molecule type" value="Genomic_DNA"/>
</dbReference>
<evidence type="ECO:0000259" key="14">
    <source>
        <dbReference type="Pfam" id="PF07715"/>
    </source>
</evidence>
<dbReference type="PANTHER" id="PTHR30069:SF29">
    <property type="entry name" value="HEMOGLOBIN AND HEMOGLOBIN-HAPTOGLOBIN-BINDING PROTEIN 1-RELATED"/>
    <property type="match status" value="1"/>
</dbReference>
<keyword evidence="6 11" id="KW-0798">TonB box</keyword>
<dbReference type="STRING" id="1465490.SAMN05444277_101538"/>
<evidence type="ECO:0000256" key="5">
    <source>
        <dbReference type="ARBA" id="ARBA00022729"/>
    </source>
</evidence>
<dbReference type="GO" id="GO:0009279">
    <property type="term" value="C:cell outer membrane"/>
    <property type="evidence" value="ECO:0007669"/>
    <property type="project" value="UniProtKB-SubCell"/>
</dbReference>
<dbReference type="Gene3D" id="2.170.130.10">
    <property type="entry name" value="TonB-dependent receptor, plug domain"/>
    <property type="match status" value="1"/>
</dbReference>
<evidence type="ECO:0000313" key="15">
    <source>
        <dbReference type="EMBL" id="SFP64680.1"/>
    </source>
</evidence>
<dbReference type="SUPFAM" id="SSF49464">
    <property type="entry name" value="Carboxypeptidase regulatory domain-like"/>
    <property type="match status" value="1"/>
</dbReference>
<dbReference type="InterPro" id="IPR036942">
    <property type="entry name" value="Beta-barrel_TonB_sf"/>
</dbReference>
<dbReference type="PANTHER" id="PTHR30069">
    <property type="entry name" value="TONB-DEPENDENT OUTER MEMBRANE RECEPTOR"/>
    <property type="match status" value="1"/>
</dbReference>
<dbReference type="RefSeq" id="WP_245751179.1">
    <property type="nucleotide sequence ID" value="NZ_FOXQ01000001.1"/>
</dbReference>
<feature type="domain" description="TonB-dependent receptor-like beta-barrel" evidence="13">
    <location>
        <begin position="461"/>
        <end position="946"/>
    </location>
</feature>
<dbReference type="InterPro" id="IPR039426">
    <property type="entry name" value="TonB-dep_rcpt-like"/>
</dbReference>
<evidence type="ECO:0000256" key="9">
    <source>
        <dbReference type="ARBA" id="ARBA00023237"/>
    </source>
</evidence>
<evidence type="ECO:0000256" key="12">
    <source>
        <dbReference type="SAM" id="SignalP"/>
    </source>
</evidence>
<protein>
    <submittedName>
        <fullName evidence="15">TonB-dependent Receptor Plug Domain</fullName>
    </submittedName>
</protein>
<dbReference type="Pfam" id="PF13715">
    <property type="entry name" value="CarbopepD_reg_2"/>
    <property type="match status" value="1"/>
</dbReference>
<dbReference type="PROSITE" id="PS52016">
    <property type="entry name" value="TONB_DEPENDENT_REC_3"/>
    <property type="match status" value="1"/>
</dbReference>
<keyword evidence="5 12" id="KW-0732">Signal</keyword>
<keyword evidence="4 10" id="KW-0812">Transmembrane</keyword>
<dbReference type="AlphaFoldDB" id="A0A1I5S1W7"/>
<feature type="domain" description="TonB-dependent receptor plug" evidence="14">
    <location>
        <begin position="123"/>
        <end position="231"/>
    </location>
</feature>
<keyword evidence="7 10" id="KW-0472">Membrane</keyword>
<dbReference type="GO" id="GO:0044718">
    <property type="term" value="P:siderophore transmembrane transport"/>
    <property type="evidence" value="ECO:0007669"/>
    <property type="project" value="TreeGrafter"/>
</dbReference>
<feature type="signal peptide" evidence="12">
    <location>
        <begin position="1"/>
        <end position="23"/>
    </location>
</feature>
<keyword evidence="2 10" id="KW-0813">Transport</keyword>
<accession>A0A1I5S1W7</accession>
<dbReference type="SUPFAM" id="SSF56935">
    <property type="entry name" value="Porins"/>
    <property type="match status" value="1"/>
</dbReference>
<dbReference type="InterPro" id="IPR037066">
    <property type="entry name" value="Plug_dom_sf"/>
</dbReference>
<keyword evidence="16" id="KW-1185">Reference proteome</keyword>
<keyword evidence="9 10" id="KW-0998">Cell outer membrane</keyword>
<evidence type="ECO:0000256" key="4">
    <source>
        <dbReference type="ARBA" id="ARBA00022692"/>
    </source>
</evidence>
<feature type="chain" id="PRO_5011676641" evidence="12">
    <location>
        <begin position="24"/>
        <end position="973"/>
    </location>
</feature>
<sequence length="973" mass="107233">MQKKMPLLLFIIFCIINANQVFAQQPTIITGNIKNSTTKENLAAISIIVKGTGDGTYTDEKGNFRLVTAQKPPFVITISSIGYTEKDINVESNSQVINTELEPSFALGQEIVVAASRLPERILESPVTIERVSATAIRNTPGPNYYDALNNLKGVDVTTSSYTFKTISTRGFNGSGNLRLNQLVDGMDNSAPALNFSVGNVIGLTDLDVDNMELLSGASSALYGSGGMNGTLLISSKDPFKYQGFSAEVKEGIMHINDYRHKASPFHDIAIRWGKKVSDKFAFKISAEYMKADDWRADDSTNLERNNVLSKIKSGTRATDPNYDGVNVYGDEASAGMEGFAQIFQEQTRQGVLSATGGTFDIVQFTNSTLPPQPSEQDITNYINTLNALDPTGGLAAAGSNLIPFNLGLRNDIYGTQKASRTGYYEKDLANYNAHNFKISGGLYYKINSSTEASLTGNWGLGTTVYTGADRYSLKNFNIGQYKLEINNPNWFVRAYTTQENSGDSYATTLAALGINNTWKDNATWFAQYIGTYSGAIEQGADANTAHTAARAAADAGRYMPGSSDFNTTFKNSTTTSINEGGSQFADKSSLYQLSGQYNFSRFVKVIDVLAGASYRLYHLNSNNTIFYEPDGPINISEYGAYLQLQKEIVKDVLKLTASGRYDKNENFKGRFTPRFTATITPAKEHVIRLSYQQAYRFPNNQDQWINLKTPGSYLIGCLPVFNTLYKFDQYPVYTATSVDAFRNDPNHNPALLEKATFAKAKPETMESYEIGYRGVINNVFLIDAYYYFSRYKDFIARQAVARGDSAGNPSNNLAYLASPFTSDNYAFVVNTSTPVKANGWGISLQYRIGKTYAVTGNVYGDQLSDVQEGLVTFFNTPKTRFNLGFSSSNAYKGVGFNVIYKWQDKVNWEGTFGSGTIPAFGTLDAQVSYNFTKQKVLVKVGGTNITNHYYRNAFGNPYIGALFYASIGYNVF</sequence>
<evidence type="ECO:0000256" key="2">
    <source>
        <dbReference type="ARBA" id="ARBA00022448"/>
    </source>
</evidence>
<keyword evidence="8 15" id="KW-0675">Receptor</keyword>
<dbReference type="GO" id="GO:0015344">
    <property type="term" value="F:siderophore uptake transmembrane transporter activity"/>
    <property type="evidence" value="ECO:0007669"/>
    <property type="project" value="TreeGrafter"/>
</dbReference>
<comment type="similarity">
    <text evidence="10 11">Belongs to the TonB-dependent receptor family.</text>
</comment>
<reference evidence="15 16" key="1">
    <citation type="submission" date="2016-10" db="EMBL/GenBank/DDBJ databases">
        <authorList>
            <person name="de Groot N.N."/>
        </authorList>
    </citation>
    <scope>NUCLEOTIDE SEQUENCE [LARGE SCALE GENOMIC DNA]</scope>
    <source>
        <strain evidence="15 16">DSM 28286</strain>
    </source>
</reference>
<evidence type="ECO:0000259" key="13">
    <source>
        <dbReference type="Pfam" id="PF00593"/>
    </source>
</evidence>
<evidence type="ECO:0000256" key="10">
    <source>
        <dbReference type="PROSITE-ProRule" id="PRU01360"/>
    </source>
</evidence>
<proteinExistence type="inferred from homology"/>
<evidence type="ECO:0000256" key="11">
    <source>
        <dbReference type="RuleBase" id="RU003357"/>
    </source>
</evidence>
<dbReference type="InterPro" id="IPR000531">
    <property type="entry name" value="Beta-barrel_TonB"/>
</dbReference>
<dbReference type="Pfam" id="PF00593">
    <property type="entry name" value="TonB_dep_Rec_b-barrel"/>
    <property type="match status" value="1"/>
</dbReference>
<evidence type="ECO:0000256" key="7">
    <source>
        <dbReference type="ARBA" id="ARBA00023136"/>
    </source>
</evidence>
<dbReference type="Pfam" id="PF07715">
    <property type="entry name" value="Plug"/>
    <property type="match status" value="1"/>
</dbReference>
<evidence type="ECO:0000256" key="1">
    <source>
        <dbReference type="ARBA" id="ARBA00004571"/>
    </source>
</evidence>
<name>A0A1I5S1W7_9BACT</name>